<dbReference type="AlphaFoldDB" id="A0A2A6FQ31"/>
<protein>
    <recommendedName>
        <fullName evidence="1">HTH cro/C1-type domain-containing protein</fullName>
    </recommendedName>
</protein>
<dbReference type="InterPro" id="IPR010982">
    <property type="entry name" value="Lambda_DNA-bd_dom_sf"/>
</dbReference>
<dbReference type="EMBL" id="NAEP01000042">
    <property type="protein sequence ID" value="PDQ34982.1"/>
    <property type="molecule type" value="Genomic_DNA"/>
</dbReference>
<feature type="domain" description="HTH cro/C1-type" evidence="1">
    <location>
        <begin position="21"/>
        <end position="69"/>
    </location>
</feature>
<evidence type="ECO:0000313" key="3">
    <source>
        <dbReference type="Proteomes" id="UP000219994"/>
    </source>
</evidence>
<dbReference type="InterPro" id="IPR001387">
    <property type="entry name" value="Cro/C1-type_HTH"/>
</dbReference>
<sequence length="83" mass="9175">MPRPATGIPENEAAAAHFRALKAAKRFTFPRLEQATGIKQAQLKRLFLDQATFTLGDVRKISIALGVDPHVEFVKILTEVDSD</sequence>
<dbReference type="Proteomes" id="UP000219994">
    <property type="component" value="Unassembled WGS sequence"/>
</dbReference>
<reference evidence="3" key="1">
    <citation type="submission" date="2017-03" db="EMBL/GenBank/DDBJ databases">
        <authorList>
            <person name="Lund M.B."/>
        </authorList>
    </citation>
    <scope>NUCLEOTIDE SEQUENCE [LARGE SCALE GENOMIC DNA]</scope>
</reference>
<name>A0A2A6FQ31_9MICO</name>
<accession>A0A2A6FQ31</accession>
<evidence type="ECO:0000259" key="1">
    <source>
        <dbReference type="Pfam" id="PF13443"/>
    </source>
</evidence>
<gene>
    <name evidence="2" type="ORF">B5766_08305</name>
</gene>
<organism evidence="2 3">
    <name type="scientific">Candidatus Lumbricidiphila eiseniae</name>
    <dbReference type="NCBI Taxonomy" id="1969409"/>
    <lineage>
        <taxon>Bacteria</taxon>
        <taxon>Bacillati</taxon>
        <taxon>Actinomycetota</taxon>
        <taxon>Actinomycetes</taxon>
        <taxon>Micrococcales</taxon>
        <taxon>Microbacteriaceae</taxon>
        <taxon>Candidatus Lumbricidiphila</taxon>
    </lineage>
</organism>
<evidence type="ECO:0000313" key="2">
    <source>
        <dbReference type="EMBL" id="PDQ34982.1"/>
    </source>
</evidence>
<comment type="caution">
    <text evidence="2">The sequence shown here is derived from an EMBL/GenBank/DDBJ whole genome shotgun (WGS) entry which is preliminary data.</text>
</comment>
<dbReference type="Pfam" id="PF13443">
    <property type="entry name" value="HTH_26"/>
    <property type="match status" value="1"/>
</dbReference>
<dbReference type="GO" id="GO:0003677">
    <property type="term" value="F:DNA binding"/>
    <property type="evidence" value="ECO:0007669"/>
    <property type="project" value="InterPro"/>
</dbReference>
<proteinExistence type="predicted"/>
<dbReference type="SUPFAM" id="SSF47413">
    <property type="entry name" value="lambda repressor-like DNA-binding domains"/>
    <property type="match status" value="1"/>
</dbReference>